<dbReference type="Proteomes" id="UP001620626">
    <property type="component" value="Unassembled WGS sequence"/>
</dbReference>
<protein>
    <submittedName>
        <fullName evidence="1">Uncharacterized protein</fullName>
    </submittedName>
</protein>
<dbReference type="AlphaFoldDB" id="A0ABD2KER9"/>
<accession>A0ABD2KER9</accession>
<dbReference type="EMBL" id="JBICBT010000781">
    <property type="protein sequence ID" value="KAL3101433.1"/>
    <property type="molecule type" value="Genomic_DNA"/>
</dbReference>
<gene>
    <name evidence="1" type="ORF">niasHT_025415</name>
</gene>
<evidence type="ECO:0000313" key="1">
    <source>
        <dbReference type="EMBL" id="KAL3101433.1"/>
    </source>
</evidence>
<comment type="caution">
    <text evidence="1">The sequence shown here is derived from an EMBL/GenBank/DDBJ whole genome shotgun (WGS) entry which is preliminary data.</text>
</comment>
<evidence type="ECO:0000313" key="2">
    <source>
        <dbReference type="Proteomes" id="UP001620626"/>
    </source>
</evidence>
<sequence length="111" mass="12099">MLIIIIHPRRPLLQAPPAGVVRSIPPAPSSSSSIKLCPVGCALARAENVFFGIVTMANEYSARPFLALHQLKRDTTHVFGTGYYGMRHVFGTGHLINYAEKSNSADTVYLC</sequence>
<organism evidence="1 2">
    <name type="scientific">Heterodera trifolii</name>
    <dbReference type="NCBI Taxonomy" id="157864"/>
    <lineage>
        <taxon>Eukaryota</taxon>
        <taxon>Metazoa</taxon>
        <taxon>Ecdysozoa</taxon>
        <taxon>Nematoda</taxon>
        <taxon>Chromadorea</taxon>
        <taxon>Rhabditida</taxon>
        <taxon>Tylenchina</taxon>
        <taxon>Tylenchomorpha</taxon>
        <taxon>Tylenchoidea</taxon>
        <taxon>Heteroderidae</taxon>
        <taxon>Heteroderinae</taxon>
        <taxon>Heterodera</taxon>
    </lineage>
</organism>
<reference evidence="1 2" key="1">
    <citation type="submission" date="2024-10" db="EMBL/GenBank/DDBJ databases">
        <authorList>
            <person name="Kim D."/>
        </authorList>
    </citation>
    <scope>NUCLEOTIDE SEQUENCE [LARGE SCALE GENOMIC DNA]</scope>
    <source>
        <strain evidence="1">BH-2024</strain>
    </source>
</reference>
<name>A0ABD2KER9_9BILA</name>
<keyword evidence="2" id="KW-1185">Reference proteome</keyword>
<proteinExistence type="predicted"/>